<gene>
    <name evidence="1" type="ORF">DW668_05190</name>
</gene>
<dbReference type="AlphaFoldDB" id="A0A414Q7M5"/>
<sequence length="104" mass="11643">MKNNLLRMGYVMVSRALLQEICEKKGAACCEEEAFLRVLTNVNFKPAVVFCNGAGVQCARGESVITFMGWADIFGWTRARTRRFFDRCFAAGLIERVPGCCPSH</sequence>
<organism evidence="1 2">
    <name type="scientific">Bacteroides stercoris</name>
    <dbReference type="NCBI Taxonomy" id="46506"/>
    <lineage>
        <taxon>Bacteria</taxon>
        <taxon>Pseudomonadati</taxon>
        <taxon>Bacteroidota</taxon>
        <taxon>Bacteroidia</taxon>
        <taxon>Bacteroidales</taxon>
        <taxon>Bacteroidaceae</taxon>
        <taxon>Bacteroides</taxon>
    </lineage>
</organism>
<comment type="caution">
    <text evidence="1">The sequence shown here is derived from an EMBL/GenBank/DDBJ whole genome shotgun (WGS) entry which is preliminary data.</text>
</comment>
<evidence type="ECO:0000313" key="2">
    <source>
        <dbReference type="Proteomes" id="UP000283762"/>
    </source>
</evidence>
<name>A0A414Q7M5_BACSE</name>
<evidence type="ECO:0000313" key="1">
    <source>
        <dbReference type="EMBL" id="RHF76790.1"/>
    </source>
</evidence>
<protein>
    <submittedName>
        <fullName evidence="1">Uncharacterized protein</fullName>
    </submittedName>
</protein>
<dbReference type="Proteomes" id="UP000283762">
    <property type="component" value="Unassembled WGS sequence"/>
</dbReference>
<reference evidence="1 2" key="1">
    <citation type="submission" date="2018-08" db="EMBL/GenBank/DDBJ databases">
        <title>A genome reference for cultivated species of the human gut microbiota.</title>
        <authorList>
            <person name="Zou Y."/>
            <person name="Xue W."/>
            <person name="Luo G."/>
        </authorList>
    </citation>
    <scope>NUCLEOTIDE SEQUENCE [LARGE SCALE GENOMIC DNA]</scope>
    <source>
        <strain evidence="1 2">AM25-16</strain>
    </source>
</reference>
<feature type="non-terminal residue" evidence="1">
    <location>
        <position position="104"/>
    </location>
</feature>
<dbReference type="EMBL" id="QRHJ01000010">
    <property type="protein sequence ID" value="RHF76790.1"/>
    <property type="molecule type" value="Genomic_DNA"/>
</dbReference>
<proteinExistence type="predicted"/>
<accession>A0A414Q7M5</accession>